<comment type="subcellular location">
    <subcellularLocation>
        <location evidence="1 10">Cytoplasm</location>
    </subcellularLocation>
</comment>
<dbReference type="RefSeq" id="WP_027446878.1">
    <property type="nucleotide sequence ID" value="NZ_AULJ01000042.1"/>
</dbReference>
<keyword evidence="15" id="KW-1185">Reference proteome</keyword>
<dbReference type="Gene3D" id="3.90.20.20">
    <property type="match status" value="1"/>
</dbReference>
<dbReference type="GO" id="GO:0005737">
    <property type="term" value="C:cytoplasm"/>
    <property type="evidence" value="ECO:0007669"/>
    <property type="project" value="UniProtKB-SubCell"/>
</dbReference>
<dbReference type="NCBIfam" id="NF010738">
    <property type="entry name" value="PRK14140.1"/>
    <property type="match status" value="1"/>
</dbReference>
<evidence type="ECO:0000256" key="2">
    <source>
        <dbReference type="ARBA" id="ARBA00009054"/>
    </source>
</evidence>
<comment type="caution">
    <text evidence="14">The sequence shown here is derived from an EMBL/GenBank/DDBJ whole genome shotgun (WGS) entry which is preliminary data.</text>
</comment>
<dbReference type="FunFam" id="2.30.22.10:FF:000001">
    <property type="entry name" value="Protein GrpE"/>
    <property type="match status" value="1"/>
</dbReference>
<dbReference type="GO" id="GO:0051087">
    <property type="term" value="F:protein-folding chaperone binding"/>
    <property type="evidence" value="ECO:0007669"/>
    <property type="project" value="InterPro"/>
</dbReference>
<sequence>MDENKQQSEEMNQTEDQQEEVVENPEVEILEEEQENQDNQEDAEKAQLQQEKDEYQQRLLRLQADYDNFRRRTQKERENDKKYRSQDLINELLPVLDNFERALQVEVKEDSAQNFVEGMNMVYRQLKDALTKEGVEEIPAQGEPFDPHMHQAVMQVEDENYDSNVVVEELQKGYKLKDRVIRPAMVKVNQ</sequence>
<dbReference type="Pfam" id="PF01025">
    <property type="entry name" value="GrpE"/>
    <property type="match status" value="1"/>
</dbReference>
<keyword evidence="5 10" id="KW-0346">Stress response</keyword>
<dbReference type="AlphaFoldDB" id="A0A0A5HJA4"/>
<comment type="function">
    <text evidence="7 10 11">Participates actively in the response to hyperosmotic and heat shock by preventing the aggregation of stress-denatured proteins, in association with DnaK and GrpE. It is the nucleotide exchange factor for DnaK and may function as a thermosensor. Unfolded proteins bind initially to DnaJ; upon interaction with the DnaJ-bound protein, DnaK hydrolyzes its bound ATP, resulting in the formation of a stable complex. GrpE releases ADP from DnaK; ATP binding to DnaK triggers the release of the substrate protein, thus completing the reaction cycle. Several rounds of ATP-dependent interactions between DnaJ, DnaK and GrpE are required for fully efficient folding.</text>
</comment>
<dbReference type="InterPro" id="IPR009012">
    <property type="entry name" value="GrpE_head"/>
</dbReference>
<evidence type="ECO:0000256" key="5">
    <source>
        <dbReference type="ARBA" id="ARBA00023016"/>
    </source>
</evidence>
<evidence type="ECO:0000313" key="15">
    <source>
        <dbReference type="Proteomes" id="UP000030403"/>
    </source>
</evidence>
<organism evidence="14 15">
    <name type="scientific">Pontibacillus marinus BH030004 = DSM 16465</name>
    <dbReference type="NCBI Taxonomy" id="1385511"/>
    <lineage>
        <taxon>Bacteria</taxon>
        <taxon>Bacillati</taxon>
        <taxon>Bacillota</taxon>
        <taxon>Bacilli</taxon>
        <taxon>Bacillales</taxon>
        <taxon>Bacillaceae</taxon>
        <taxon>Pontibacillus</taxon>
    </lineage>
</organism>
<dbReference type="eggNOG" id="COG0576">
    <property type="taxonomic scope" value="Bacteria"/>
</dbReference>
<dbReference type="OrthoDB" id="9812586at2"/>
<comment type="similarity">
    <text evidence="2 10 12">Belongs to the GrpE family.</text>
</comment>
<evidence type="ECO:0000256" key="8">
    <source>
        <dbReference type="ARBA" id="ARBA00072274"/>
    </source>
</evidence>
<dbReference type="GO" id="GO:0051082">
    <property type="term" value="F:unfolded protein binding"/>
    <property type="evidence" value="ECO:0007669"/>
    <property type="project" value="TreeGrafter"/>
</dbReference>
<protein>
    <recommendedName>
        <fullName evidence="8 10">Protein GrpE</fullName>
    </recommendedName>
    <alternativeName>
        <fullName evidence="9 10">HSP-70 cofactor</fullName>
    </alternativeName>
</protein>
<dbReference type="SUPFAM" id="SSF51064">
    <property type="entry name" value="Head domain of nucleotide exchange factor GrpE"/>
    <property type="match status" value="1"/>
</dbReference>
<dbReference type="Gene3D" id="2.30.22.10">
    <property type="entry name" value="Head domain of nucleotide exchange factor GrpE"/>
    <property type="match status" value="1"/>
</dbReference>
<dbReference type="PRINTS" id="PR00773">
    <property type="entry name" value="GRPEPROTEIN"/>
</dbReference>
<evidence type="ECO:0000256" key="10">
    <source>
        <dbReference type="HAMAP-Rule" id="MF_01151"/>
    </source>
</evidence>
<keyword evidence="6 10" id="KW-0143">Chaperone</keyword>
<feature type="compositionally biased region" description="Basic and acidic residues" evidence="13">
    <location>
        <begin position="42"/>
        <end position="53"/>
    </location>
</feature>
<dbReference type="GO" id="GO:0042803">
    <property type="term" value="F:protein homodimerization activity"/>
    <property type="evidence" value="ECO:0007669"/>
    <property type="project" value="InterPro"/>
</dbReference>
<reference evidence="14 15" key="1">
    <citation type="submission" date="2013-08" db="EMBL/GenBank/DDBJ databases">
        <authorList>
            <person name="Huang J."/>
            <person name="Wang G."/>
        </authorList>
    </citation>
    <scope>NUCLEOTIDE SEQUENCE [LARGE SCALE GENOMIC DNA]</scope>
    <source>
        <strain evidence="14 15">BH030004</strain>
    </source>
</reference>
<evidence type="ECO:0000256" key="11">
    <source>
        <dbReference type="RuleBase" id="RU000639"/>
    </source>
</evidence>
<keyword evidence="4 10" id="KW-0963">Cytoplasm</keyword>
<evidence type="ECO:0000256" key="4">
    <source>
        <dbReference type="ARBA" id="ARBA00022490"/>
    </source>
</evidence>
<dbReference type="SUPFAM" id="SSF58014">
    <property type="entry name" value="Coiled-coil domain of nucleotide exchange factor GrpE"/>
    <property type="match status" value="1"/>
</dbReference>
<comment type="subunit">
    <text evidence="3 10">Homodimer.</text>
</comment>
<dbReference type="PANTHER" id="PTHR21237">
    <property type="entry name" value="GRPE PROTEIN"/>
    <property type="match status" value="1"/>
</dbReference>
<dbReference type="GO" id="GO:0000774">
    <property type="term" value="F:adenyl-nucleotide exchange factor activity"/>
    <property type="evidence" value="ECO:0007669"/>
    <property type="project" value="InterPro"/>
</dbReference>
<name>A0A0A5HJA4_9BACI</name>
<evidence type="ECO:0000256" key="7">
    <source>
        <dbReference type="ARBA" id="ARBA00053401"/>
    </source>
</evidence>
<evidence type="ECO:0000256" key="12">
    <source>
        <dbReference type="RuleBase" id="RU004478"/>
    </source>
</evidence>
<dbReference type="EMBL" id="AVPF01000086">
    <property type="protein sequence ID" value="KGX83732.1"/>
    <property type="molecule type" value="Genomic_DNA"/>
</dbReference>
<dbReference type="GO" id="GO:0006457">
    <property type="term" value="P:protein folding"/>
    <property type="evidence" value="ECO:0007669"/>
    <property type="project" value="InterPro"/>
</dbReference>
<dbReference type="HAMAP" id="MF_01151">
    <property type="entry name" value="GrpE"/>
    <property type="match status" value="1"/>
</dbReference>
<evidence type="ECO:0000313" key="14">
    <source>
        <dbReference type="EMBL" id="KGX83732.1"/>
    </source>
</evidence>
<dbReference type="PANTHER" id="PTHR21237:SF23">
    <property type="entry name" value="GRPE PROTEIN HOMOLOG, MITOCHONDRIAL"/>
    <property type="match status" value="1"/>
</dbReference>
<dbReference type="PROSITE" id="PS01071">
    <property type="entry name" value="GRPE"/>
    <property type="match status" value="1"/>
</dbReference>
<dbReference type="Proteomes" id="UP000030403">
    <property type="component" value="Unassembled WGS sequence"/>
</dbReference>
<dbReference type="STRING" id="1385511.GCA_000425225_03267"/>
<evidence type="ECO:0000256" key="3">
    <source>
        <dbReference type="ARBA" id="ARBA00011738"/>
    </source>
</evidence>
<dbReference type="InterPro" id="IPR000740">
    <property type="entry name" value="GrpE"/>
</dbReference>
<dbReference type="CDD" id="cd00446">
    <property type="entry name" value="GrpE"/>
    <property type="match status" value="1"/>
</dbReference>
<evidence type="ECO:0000256" key="9">
    <source>
        <dbReference type="ARBA" id="ARBA00076414"/>
    </source>
</evidence>
<feature type="region of interest" description="Disordered" evidence="13">
    <location>
        <begin position="1"/>
        <end position="53"/>
    </location>
</feature>
<dbReference type="InterPro" id="IPR013805">
    <property type="entry name" value="GrpE_CC"/>
</dbReference>
<accession>A0A0A5HJA4</accession>
<evidence type="ECO:0000256" key="1">
    <source>
        <dbReference type="ARBA" id="ARBA00004496"/>
    </source>
</evidence>
<evidence type="ECO:0000256" key="13">
    <source>
        <dbReference type="SAM" id="MobiDB-lite"/>
    </source>
</evidence>
<feature type="compositionally biased region" description="Acidic residues" evidence="13">
    <location>
        <begin position="12"/>
        <end position="41"/>
    </location>
</feature>
<evidence type="ECO:0000256" key="6">
    <source>
        <dbReference type="ARBA" id="ARBA00023186"/>
    </source>
</evidence>
<proteinExistence type="inferred from homology"/>
<gene>
    <name evidence="10" type="primary">grpE</name>
    <name evidence="14" type="ORF">N783_21880</name>
</gene>